<reference evidence="1 2" key="1">
    <citation type="submission" date="2020-07" db="EMBL/GenBank/DDBJ databases">
        <title>Complete genome sequence of Chitinibacter sp. 2T18.</title>
        <authorList>
            <person name="Bae J.-W."/>
            <person name="Choi J.-W."/>
        </authorList>
    </citation>
    <scope>NUCLEOTIDE SEQUENCE [LARGE SCALE GENOMIC DNA]</scope>
    <source>
        <strain evidence="1 2">2T18</strain>
    </source>
</reference>
<dbReference type="KEGG" id="chiz:HQ393_10295"/>
<sequence length="182" mass="20565">MLFLLAMQCSAAIKNLKAEAEVLPPRIELFARFSVGLNSDLDEALKNGLTLPFIYEFKLTKPRAYAWYRQVADGFGSNAQLTHRLSYQPLTKQYRVTAGGVVRHFSNLEDALTALGIIRNWSVLEGSDIAADDFGGRIRLRLDTSQLPKAYQVSTIGNENWQLDSGWNDIQLRRLTDLEMLQ</sequence>
<organism evidence="1 2">
    <name type="scientific">Chitinibacter bivalviorum</name>
    <dbReference type="NCBI Taxonomy" id="2739434"/>
    <lineage>
        <taxon>Bacteria</taxon>
        <taxon>Pseudomonadati</taxon>
        <taxon>Pseudomonadota</taxon>
        <taxon>Betaproteobacteria</taxon>
        <taxon>Neisseriales</taxon>
        <taxon>Chitinibacteraceae</taxon>
        <taxon>Chitinibacter</taxon>
    </lineage>
</organism>
<dbReference type="RefSeq" id="WP_179355111.1">
    <property type="nucleotide sequence ID" value="NZ_CP058627.1"/>
</dbReference>
<evidence type="ECO:0000313" key="2">
    <source>
        <dbReference type="Proteomes" id="UP000509597"/>
    </source>
</evidence>
<protein>
    <submittedName>
        <fullName evidence="1">DUF4390 domain-containing protein</fullName>
    </submittedName>
</protein>
<accession>A0A7H9BJF3</accession>
<dbReference type="AlphaFoldDB" id="A0A7H9BJF3"/>
<proteinExistence type="predicted"/>
<dbReference type="Proteomes" id="UP000509597">
    <property type="component" value="Chromosome"/>
</dbReference>
<dbReference type="InterPro" id="IPR025500">
    <property type="entry name" value="DUF4390"/>
</dbReference>
<gene>
    <name evidence="1" type="ORF">HQ393_10295</name>
</gene>
<evidence type="ECO:0000313" key="1">
    <source>
        <dbReference type="EMBL" id="QLG88599.1"/>
    </source>
</evidence>
<dbReference type="Pfam" id="PF14334">
    <property type="entry name" value="DUF4390"/>
    <property type="match status" value="1"/>
</dbReference>
<name>A0A7H9BJF3_9NEIS</name>
<keyword evidence="2" id="KW-1185">Reference proteome</keyword>
<dbReference type="EMBL" id="CP058627">
    <property type="protein sequence ID" value="QLG88599.1"/>
    <property type="molecule type" value="Genomic_DNA"/>
</dbReference>